<dbReference type="PROSITE" id="PS00154">
    <property type="entry name" value="ATPASE_E1_E2"/>
    <property type="match status" value="1"/>
</dbReference>
<dbReference type="InterPro" id="IPR044492">
    <property type="entry name" value="P_typ_ATPase_HD_dom"/>
</dbReference>
<dbReference type="Gene3D" id="2.70.150.10">
    <property type="entry name" value="Calcium-transporting ATPase, cytoplasmic transduction domain A"/>
    <property type="match status" value="1"/>
</dbReference>
<feature type="domain" description="P-type ATPase A" evidence="12">
    <location>
        <begin position="131"/>
        <end position="231"/>
    </location>
</feature>
<dbReference type="AlphaFoldDB" id="A0A4Q1DDX3"/>
<dbReference type="GO" id="GO:0005524">
    <property type="term" value="F:ATP binding"/>
    <property type="evidence" value="ECO:0007669"/>
    <property type="project" value="UniProtKB-UniRule"/>
</dbReference>
<protein>
    <submittedName>
        <fullName evidence="13">Cadmium-translocating P-type ATPase</fullName>
        <ecNumber evidence="13">3.6.3.3</ecNumber>
    </submittedName>
</protein>
<dbReference type="NCBIfam" id="TIGR01525">
    <property type="entry name" value="ATPase-IB_hvy"/>
    <property type="match status" value="1"/>
</dbReference>
<keyword evidence="10 11" id="KW-0472">Membrane</keyword>
<feature type="transmembrane region" description="Helical" evidence="11">
    <location>
        <begin position="590"/>
        <end position="610"/>
    </location>
</feature>
<evidence type="ECO:0000256" key="8">
    <source>
        <dbReference type="ARBA" id="ARBA00022967"/>
    </source>
</evidence>
<dbReference type="Gene3D" id="3.40.1110.10">
    <property type="entry name" value="Calcium-transporting ATPase, cytoplasmic domain N"/>
    <property type="match status" value="1"/>
</dbReference>
<keyword evidence="8" id="KW-1278">Translocase</keyword>
<dbReference type="InterPro" id="IPR051949">
    <property type="entry name" value="Cation_Transport_ATPase"/>
</dbReference>
<dbReference type="PANTHER" id="PTHR43079">
    <property type="entry name" value="PROBABLE CADMIUM/ZINC-TRANSPORTING ATPASE HMA1"/>
    <property type="match status" value="1"/>
</dbReference>
<dbReference type="GO" id="GO:0030001">
    <property type="term" value="P:metal ion transport"/>
    <property type="evidence" value="ECO:0007669"/>
    <property type="project" value="UniProtKB-ARBA"/>
</dbReference>
<dbReference type="EMBL" id="SDHZ01000001">
    <property type="protein sequence ID" value="RXK86789.1"/>
    <property type="molecule type" value="Genomic_DNA"/>
</dbReference>
<keyword evidence="4 11" id="KW-0479">Metal-binding</keyword>
<dbReference type="InterPro" id="IPR001757">
    <property type="entry name" value="P_typ_ATPase"/>
</dbReference>
<keyword evidence="3 11" id="KW-0812">Transmembrane</keyword>
<dbReference type="NCBIfam" id="TIGR01512">
    <property type="entry name" value="ATPase-IB2_Cd"/>
    <property type="match status" value="1"/>
</dbReference>
<evidence type="ECO:0000256" key="11">
    <source>
        <dbReference type="RuleBase" id="RU362081"/>
    </source>
</evidence>
<dbReference type="InterPro" id="IPR036412">
    <property type="entry name" value="HAD-like_sf"/>
</dbReference>
<keyword evidence="9 11" id="KW-1133">Transmembrane helix</keyword>
<keyword evidence="11" id="KW-1003">Cell membrane</keyword>
<dbReference type="Gene3D" id="3.40.50.1000">
    <property type="entry name" value="HAD superfamily/HAD-like"/>
    <property type="match status" value="1"/>
</dbReference>
<feature type="transmembrane region" description="Helical" evidence="11">
    <location>
        <begin position="250"/>
        <end position="269"/>
    </location>
</feature>
<dbReference type="SFLD" id="SFLDF00027">
    <property type="entry name" value="p-type_atpase"/>
    <property type="match status" value="1"/>
</dbReference>
<dbReference type="CDD" id="cd07551">
    <property type="entry name" value="P-type_ATPase_HM_ZosA_PfeT-like"/>
    <property type="match status" value="1"/>
</dbReference>
<evidence type="ECO:0000256" key="1">
    <source>
        <dbReference type="ARBA" id="ARBA00004141"/>
    </source>
</evidence>
<dbReference type="NCBIfam" id="TIGR01511">
    <property type="entry name" value="ATPase-IB1_Cu"/>
    <property type="match status" value="1"/>
</dbReference>
<dbReference type="GO" id="GO:0046872">
    <property type="term" value="F:metal ion binding"/>
    <property type="evidence" value="ECO:0007669"/>
    <property type="project" value="UniProtKB-KW"/>
</dbReference>
<evidence type="ECO:0000256" key="5">
    <source>
        <dbReference type="ARBA" id="ARBA00022741"/>
    </source>
</evidence>
<dbReference type="Pfam" id="PF00122">
    <property type="entry name" value="E1-E2_ATPase"/>
    <property type="match status" value="1"/>
</dbReference>
<keyword evidence="5 11" id="KW-0547">Nucleotide-binding</keyword>
<dbReference type="NCBIfam" id="TIGR01494">
    <property type="entry name" value="ATPase_P-type"/>
    <property type="match status" value="1"/>
</dbReference>
<dbReference type="FunFam" id="2.70.150.10:FF:000002">
    <property type="entry name" value="Copper-transporting ATPase 1, putative"/>
    <property type="match status" value="1"/>
</dbReference>
<dbReference type="OrthoDB" id="614385at2"/>
<comment type="subcellular location">
    <subcellularLocation>
        <location evidence="11">Cell membrane</location>
    </subcellularLocation>
    <subcellularLocation>
        <location evidence="1">Membrane</location>
        <topology evidence="1">Multi-pass membrane protein</topology>
    </subcellularLocation>
</comment>
<name>A0A4Q1DDX3_9BACT</name>
<dbReference type="GO" id="GO:0005886">
    <property type="term" value="C:plasma membrane"/>
    <property type="evidence" value="ECO:0007669"/>
    <property type="project" value="UniProtKB-SubCell"/>
</dbReference>
<dbReference type="SUPFAM" id="SSF56784">
    <property type="entry name" value="HAD-like"/>
    <property type="match status" value="1"/>
</dbReference>
<evidence type="ECO:0000256" key="2">
    <source>
        <dbReference type="ARBA" id="ARBA00006024"/>
    </source>
</evidence>
<reference evidence="13 14" key="1">
    <citation type="submission" date="2019-01" db="EMBL/GenBank/DDBJ databases">
        <title>Filimonas sp. strain TTM-71.</title>
        <authorList>
            <person name="Chen W.-M."/>
        </authorList>
    </citation>
    <scope>NUCLEOTIDE SEQUENCE [LARGE SCALE GENOMIC DNA]</scope>
    <source>
        <strain evidence="13 14">TTM-71</strain>
    </source>
</reference>
<dbReference type="InterPro" id="IPR023214">
    <property type="entry name" value="HAD_sf"/>
</dbReference>
<dbReference type="PRINTS" id="PR00941">
    <property type="entry name" value="CDATPASE"/>
</dbReference>
<feature type="transmembrane region" description="Helical" evidence="11">
    <location>
        <begin position="281"/>
        <end position="302"/>
    </location>
</feature>
<dbReference type="InterPro" id="IPR023299">
    <property type="entry name" value="ATPase_P-typ_cyto_dom_N"/>
</dbReference>
<evidence type="ECO:0000256" key="9">
    <source>
        <dbReference type="ARBA" id="ARBA00022989"/>
    </source>
</evidence>
<dbReference type="InterPro" id="IPR018303">
    <property type="entry name" value="ATPase_P-typ_P_site"/>
</dbReference>
<dbReference type="EC" id="3.6.3.3" evidence="13"/>
<proteinExistence type="inferred from homology"/>
<evidence type="ECO:0000256" key="4">
    <source>
        <dbReference type="ARBA" id="ARBA00022723"/>
    </source>
</evidence>
<dbReference type="SFLD" id="SFLDG00002">
    <property type="entry name" value="C1.7:_P-type_atpase_like"/>
    <property type="match status" value="1"/>
</dbReference>
<dbReference type="RefSeq" id="WP_129002538.1">
    <property type="nucleotide sequence ID" value="NZ_SDHZ01000001.1"/>
</dbReference>
<sequence length="635" mass="67645">MADSSIVQNTGGYSRNLWQRHGEAIVTGLCLLFIILAWQAGRNNFQTPAVILFALAYITGGYQKAYEGLEALFKAHKLDVDLLMVIAALGAAAIGYWMDGAILIFIFALSGTLEGYTMEKTNKDIKALMQLRPEAAVVLRGDREEVVKIEDLKVGDVILVRPGERIAADGVIIAGSSAVDQASITGESIPVDKQKGEEVYSGTINGQGALEVRVSKLARETMISKIIGLVQEAQHTKPPSQQFVEKFESIYAKGVIGGAMLFLLIPPLLLHWNWQDTVYRAMIFLVVASPCALVASIMPAILSAISNAARNGVLFKGGAHLQNIGDVKAVAFDKTGTLTIGRPRVMDIIPFGDIAEAELLRIAASVETLSEHPIAKAMIQAAKEKGLLLERPVDLQALHGVGVTGVLGGIKYIIGKREVIKDMTLSAEQETVISQLEANGKTVIYVSGNGQLPGILTVQDSIREQAVKVVKELKDMGIKVFMLTGDSKATARAIADQAGIGLVYSELLPAGKVEVVQQIEAKYGKVVMVGDGVNDAPALATASVGVAIGSGGTDVAIETADVILMKDNIEKIPFAIRLSRRTGKVIKQNICFAIAVAVTMIILNFVGGVINLPEGVVGHEGSTVLVVLSGLRLLR</sequence>
<feature type="transmembrane region" description="Helical" evidence="11">
    <location>
        <begin position="82"/>
        <end position="109"/>
    </location>
</feature>
<dbReference type="SFLD" id="SFLDS00003">
    <property type="entry name" value="Haloacid_Dehalogenase"/>
    <property type="match status" value="1"/>
</dbReference>
<dbReference type="PANTHER" id="PTHR43079:SF1">
    <property type="entry name" value="CADMIUM_ZINC-TRANSPORTING ATPASE HMA1, CHLOROPLASTIC-RELATED"/>
    <property type="match status" value="1"/>
</dbReference>
<keyword evidence="7" id="KW-0460">Magnesium</keyword>
<dbReference type="PRINTS" id="PR00119">
    <property type="entry name" value="CATATPASE"/>
</dbReference>
<dbReference type="Pfam" id="PF00702">
    <property type="entry name" value="Hydrolase"/>
    <property type="match status" value="1"/>
</dbReference>
<dbReference type="InterPro" id="IPR027256">
    <property type="entry name" value="P-typ_ATPase_IB"/>
</dbReference>
<dbReference type="SUPFAM" id="SSF81665">
    <property type="entry name" value="Calcium ATPase, transmembrane domain M"/>
    <property type="match status" value="1"/>
</dbReference>
<dbReference type="Proteomes" id="UP000290545">
    <property type="component" value="Unassembled WGS sequence"/>
</dbReference>
<keyword evidence="14" id="KW-1185">Reference proteome</keyword>
<gene>
    <name evidence="13" type="primary">cadA</name>
    <name evidence="13" type="ORF">ESB13_08320</name>
</gene>
<keyword evidence="13" id="KW-0378">Hydrolase</keyword>
<evidence type="ECO:0000256" key="7">
    <source>
        <dbReference type="ARBA" id="ARBA00022842"/>
    </source>
</evidence>
<dbReference type="SUPFAM" id="SSF81653">
    <property type="entry name" value="Calcium ATPase, transduction domain A"/>
    <property type="match status" value="1"/>
</dbReference>
<dbReference type="InterPro" id="IPR008250">
    <property type="entry name" value="ATPase_P-typ_transduc_dom_A_sf"/>
</dbReference>
<feature type="transmembrane region" description="Helical" evidence="11">
    <location>
        <begin position="20"/>
        <end position="38"/>
    </location>
</feature>
<evidence type="ECO:0000256" key="10">
    <source>
        <dbReference type="ARBA" id="ARBA00023136"/>
    </source>
</evidence>
<accession>A0A4Q1DDX3</accession>
<evidence type="ECO:0000313" key="13">
    <source>
        <dbReference type="EMBL" id="RXK86789.1"/>
    </source>
</evidence>
<evidence type="ECO:0000256" key="3">
    <source>
        <dbReference type="ARBA" id="ARBA00022692"/>
    </source>
</evidence>
<organism evidence="13 14">
    <name type="scientific">Filimonas effusa</name>
    <dbReference type="NCBI Taxonomy" id="2508721"/>
    <lineage>
        <taxon>Bacteria</taxon>
        <taxon>Pseudomonadati</taxon>
        <taxon>Bacteroidota</taxon>
        <taxon>Chitinophagia</taxon>
        <taxon>Chitinophagales</taxon>
        <taxon>Chitinophagaceae</taxon>
        <taxon>Filimonas</taxon>
    </lineage>
</organism>
<dbReference type="InterPro" id="IPR023298">
    <property type="entry name" value="ATPase_P-typ_TM_dom_sf"/>
</dbReference>
<dbReference type="InterPro" id="IPR059000">
    <property type="entry name" value="ATPase_P-type_domA"/>
</dbReference>
<comment type="similarity">
    <text evidence="2 11">Belongs to the cation transport ATPase (P-type) (TC 3.A.3) family. Type IB subfamily.</text>
</comment>
<dbReference type="GO" id="GO:0016887">
    <property type="term" value="F:ATP hydrolysis activity"/>
    <property type="evidence" value="ECO:0007669"/>
    <property type="project" value="InterPro"/>
</dbReference>
<evidence type="ECO:0000256" key="6">
    <source>
        <dbReference type="ARBA" id="ARBA00022840"/>
    </source>
</evidence>
<keyword evidence="6 11" id="KW-0067">ATP-binding</keyword>
<evidence type="ECO:0000313" key="14">
    <source>
        <dbReference type="Proteomes" id="UP000290545"/>
    </source>
</evidence>
<evidence type="ECO:0000259" key="12">
    <source>
        <dbReference type="Pfam" id="PF00122"/>
    </source>
</evidence>
<comment type="caution">
    <text evidence="13">The sequence shown here is derived from an EMBL/GenBank/DDBJ whole genome shotgun (WGS) entry which is preliminary data.</text>
</comment>
<dbReference type="GO" id="GO:0019829">
    <property type="term" value="F:ATPase-coupled monoatomic cation transmembrane transporter activity"/>
    <property type="evidence" value="ECO:0007669"/>
    <property type="project" value="InterPro"/>
</dbReference>